<proteinExistence type="predicted"/>
<dbReference type="Proteomes" id="UP000239504">
    <property type="component" value="Unassembled WGS sequence"/>
</dbReference>
<organism evidence="1 2">
    <name type="scientific">Hyphococcus luteus</name>
    <dbReference type="NCBI Taxonomy" id="2058213"/>
    <lineage>
        <taxon>Bacteria</taxon>
        <taxon>Pseudomonadati</taxon>
        <taxon>Pseudomonadota</taxon>
        <taxon>Alphaproteobacteria</taxon>
        <taxon>Parvularculales</taxon>
        <taxon>Parvularculaceae</taxon>
        <taxon>Hyphococcus</taxon>
    </lineage>
</organism>
<dbReference type="InterPro" id="IPR008928">
    <property type="entry name" value="6-hairpin_glycosidase_sf"/>
</dbReference>
<sequence length="90" mass="9538">MGGRTALLLAPFPAMAEDTPAHAVRPTGASTFAPPGEDCALRSDGSAPIIKRIHSQCAEQPCYRDAIEAYSLNDVAINWSAPLLSMNRAL</sequence>
<protein>
    <submittedName>
        <fullName evidence="1">Uncharacterized protein</fullName>
    </submittedName>
</protein>
<evidence type="ECO:0000313" key="2">
    <source>
        <dbReference type="Proteomes" id="UP000239504"/>
    </source>
</evidence>
<dbReference type="GO" id="GO:0005975">
    <property type="term" value="P:carbohydrate metabolic process"/>
    <property type="evidence" value="ECO:0007669"/>
    <property type="project" value="InterPro"/>
</dbReference>
<gene>
    <name evidence="1" type="ORF">CW354_01205</name>
</gene>
<dbReference type="EMBL" id="PJCH01000001">
    <property type="protein sequence ID" value="PQA89517.1"/>
    <property type="molecule type" value="Genomic_DNA"/>
</dbReference>
<dbReference type="SUPFAM" id="SSF48208">
    <property type="entry name" value="Six-hairpin glycosidases"/>
    <property type="match status" value="1"/>
</dbReference>
<comment type="caution">
    <text evidence="1">The sequence shown here is derived from an EMBL/GenBank/DDBJ whole genome shotgun (WGS) entry which is preliminary data.</text>
</comment>
<keyword evidence="2" id="KW-1185">Reference proteome</keyword>
<dbReference type="AlphaFoldDB" id="A0A2S7KAK3"/>
<name>A0A2S7KAK3_9PROT</name>
<evidence type="ECO:0000313" key="1">
    <source>
        <dbReference type="EMBL" id="PQA89517.1"/>
    </source>
</evidence>
<reference evidence="1 2" key="1">
    <citation type="submission" date="2017-12" db="EMBL/GenBank/DDBJ databases">
        <authorList>
            <person name="Hurst M.R.H."/>
        </authorList>
    </citation>
    <scope>NUCLEOTIDE SEQUENCE [LARGE SCALE GENOMIC DNA]</scope>
    <source>
        <strain evidence="1 2">SY-3-19</strain>
    </source>
</reference>
<accession>A0A2S7KAK3</accession>